<comment type="caution">
    <text evidence="2">The sequence shown here is derived from an EMBL/GenBank/DDBJ whole genome shotgun (WGS) entry which is preliminary data.</text>
</comment>
<evidence type="ECO:0000256" key="1">
    <source>
        <dbReference type="SAM" id="MobiDB-lite"/>
    </source>
</evidence>
<feature type="region of interest" description="Disordered" evidence="1">
    <location>
        <begin position="58"/>
        <end position="92"/>
    </location>
</feature>
<name>A0AAD9WS78_9ROSI</name>
<accession>A0AAD9WS78</accession>
<keyword evidence="3" id="KW-1185">Reference proteome</keyword>
<reference evidence="2" key="1">
    <citation type="journal article" date="2023" name="Plant J.">
        <title>Genome sequences and population genomics provide insights into the demographic history, inbreeding, and mutation load of two 'living fossil' tree species of Dipteronia.</title>
        <authorList>
            <person name="Feng Y."/>
            <person name="Comes H.P."/>
            <person name="Chen J."/>
            <person name="Zhu S."/>
            <person name="Lu R."/>
            <person name="Zhang X."/>
            <person name="Li P."/>
            <person name="Qiu J."/>
            <person name="Olsen K.M."/>
            <person name="Qiu Y."/>
        </authorList>
    </citation>
    <scope>NUCLEOTIDE SEQUENCE</scope>
    <source>
        <strain evidence="2">KIB01</strain>
    </source>
</reference>
<evidence type="ECO:0000313" key="2">
    <source>
        <dbReference type="EMBL" id="KAK2640517.1"/>
    </source>
</evidence>
<dbReference type="EMBL" id="JANJYI010000008">
    <property type="protein sequence ID" value="KAK2640517.1"/>
    <property type="molecule type" value="Genomic_DNA"/>
</dbReference>
<feature type="compositionally biased region" description="Basic and acidic residues" evidence="1">
    <location>
        <begin position="80"/>
        <end position="92"/>
    </location>
</feature>
<sequence length="92" mass="10223">MSGTGGRTNRHQRRPSRSGNMSVIANRHQRRPSVSVKFDYDDVALHVHLPVMISIQGQYRSPDLPPSSATVVPPAAPRETTPKPEPDEDKKQ</sequence>
<proteinExistence type="predicted"/>
<evidence type="ECO:0000313" key="3">
    <source>
        <dbReference type="Proteomes" id="UP001280121"/>
    </source>
</evidence>
<organism evidence="2 3">
    <name type="scientific">Dipteronia dyeriana</name>
    <dbReference type="NCBI Taxonomy" id="168575"/>
    <lineage>
        <taxon>Eukaryota</taxon>
        <taxon>Viridiplantae</taxon>
        <taxon>Streptophyta</taxon>
        <taxon>Embryophyta</taxon>
        <taxon>Tracheophyta</taxon>
        <taxon>Spermatophyta</taxon>
        <taxon>Magnoliopsida</taxon>
        <taxon>eudicotyledons</taxon>
        <taxon>Gunneridae</taxon>
        <taxon>Pentapetalae</taxon>
        <taxon>rosids</taxon>
        <taxon>malvids</taxon>
        <taxon>Sapindales</taxon>
        <taxon>Sapindaceae</taxon>
        <taxon>Hippocastanoideae</taxon>
        <taxon>Acereae</taxon>
        <taxon>Dipteronia</taxon>
    </lineage>
</organism>
<protein>
    <submittedName>
        <fullName evidence="2">Uncharacterized protein</fullName>
    </submittedName>
</protein>
<dbReference type="Proteomes" id="UP001280121">
    <property type="component" value="Unassembled WGS sequence"/>
</dbReference>
<dbReference type="AlphaFoldDB" id="A0AAD9WS78"/>
<gene>
    <name evidence="2" type="ORF">Ddye_028312</name>
</gene>
<feature type="region of interest" description="Disordered" evidence="1">
    <location>
        <begin position="1"/>
        <end position="34"/>
    </location>
</feature>